<accession>A0ABM9EIS1</accession>
<protein>
    <submittedName>
        <fullName evidence="3">NADP-dependent oxidoreductase</fullName>
    </submittedName>
</protein>
<keyword evidence="1" id="KW-0521">NADP</keyword>
<name>A0ABM9EIS1_9HYPH</name>
<dbReference type="Pfam" id="PF08240">
    <property type="entry name" value="ADH_N"/>
    <property type="match status" value="1"/>
</dbReference>
<proteinExistence type="predicted"/>
<dbReference type="InterPro" id="IPR011032">
    <property type="entry name" value="GroES-like_sf"/>
</dbReference>
<evidence type="ECO:0000256" key="1">
    <source>
        <dbReference type="ARBA" id="ARBA00022857"/>
    </source>
</evidence>
<dbReference type="SUPFAM" id="SSF51735">
    <property type="entry name" value="NAD(P)-binding Rossmann-fold domains"/>
    <property type="match status" value="1"/>
</dbReference>
<keyword evidence="4" id="KW-1185">Reference proteome</keyword>
<dbReference type="EMBL" id="CAKXZT010000179">
    <property type="protein sequence ID" value="CAH2409287.1"/>
    <property type="molecule type" value="Genomic_DNA"/>
</dbReference>
<gene>
    <name evidence="3" type="ORF">MES5069_80010</name>
</gene>
<organism evidence="3 4">
    <name type="scientific">Mesorhizobium escarrei</name>
    <dbReference type="NCBI Taxonomy" id="666018"/>
    <lineage>
        <taxon>Bacteria</taxon>
        <taxon>Pseudomonadati</taxon>
        <taxon>Pseudomonadota</taxon>
        <taxon>Alphaproteobacteria</taxon>
        <taxon>Hyphomicrobiales</taxon>
        <taxon>Phyllobacteriaceae</taxon>
        <taxon>Mesorhizobium</taxon>
    </lineage>
</organism>
<dbReference type="InterPro" id="IPR013149">
    <property type="entry name" value="ADH-like_C"/>
</dbReference>
<dbReference type="PANTHER" id="PTHR44154">
    <property type="entry name" value="QUINONE OXIDOREDUCTASE"/>
    <property type="match status" value="1"/>
</dbReference>
<dbReference type="SUPFAM" id="SSF50129">
    <property type="entry name" value="GroES-like"/>
    <property type="match status" value="1"/>
</dbReference>
<sequence>MTNAKPDTMLAAAIDRFGGAELVTVRAVPVPEVGPSDVLIRVEVAGVASWDALEREGHYDGAFGMPSTFPYVLGWDCAGAVVAVGGQVSRFREGDRVYAASMPLPKGGTYATYAVTDADNVSLIPAKLTIEQAGVMGWDALTALSGLEEIGLNQGDTIMIFGASGGIGHMAIQLAKRLGARVLAVASGDDGVALSQRLGADAVVNGRKDDVVAAAREFAAGGLDAALVTVGGEAADRALTSVRDGGRVACPHGVMPDPTVRPGVELIRYNGARSQDATDKLNRLIDSGPFDVHVARTFPFDQVVDAHRALATHYVGRLALRVS</sequence>
<dbReference type="RefSeq" id="WP_254022386.1">
    <property type="nucleotide sequence ID" value="NZ_CAKXZT010000179.1"/>
</dbReference>
<feature type="domain" description="Enoyl reductase (ER)" evidence="2">
    <location>
        <begin position="18"/>
        <end position="320"/>
    </location>
</feature>
<dbReference type="Gene3D" id="3.40.50.720">
    <property type="entry name" value="NAD(P)-binding Rossmann-like Domain"/>
    <property type="match status" value="1"/>
</dbReference>
<dbReference type="InterPro" id="IPR036291">
    <property type="entry name" value="NAD(P)-bd_dom_sf"/>
</dbReference>
<dbReference type="InterPro" id="IPR051603">
    <property type="entry name" value="Zinc-ADH_QOR/CCCR"/>
</dbReference>
<reference evidence="3 4" key="1">
    <citation type="submission" date="2022-03" db="EMBL/GenBank/DDBJ databases">
        <authorList>
            <person name="Brunel B."/>
        </authorList>
    </citation>
    <scope>NUCLEOTIDE SEQUENCE [LARGE SCALE GENOMIC DNA]</scope>
    <source>
        <strain evidence="3">STM5069sample</strain>
    </source>
</reference>
<dbReference type="InterPro" id="IPR020843">
    <property type="entry name" value="ER"/>
</dbReference>
<dbReference type="CDD" id="cd05289">
    <property type="entry name" value="MDR_like_2"/>
    <property type="match status" value="1"/>
</dbReference>
<evidence type="ECO:0000259" key="2">
    <source>
        <dbReference type="SMART" id="SM00829"/>
    </source>
</evidence>
<dbReference type="PANTHER" id="PTHR44154:SF1">
    <property type="entry name" value="QUINONE OXIDOREDUCTASE"/>
    <property type="match status" value="1"/>
</dbReference>
<evidence type="ECO:0000313" key="3">
    <source>
        <dbReference type="EMBL" id="CAH2409287.1"/>
    </source>
</evidence>
<dbReference type="Pfam" id="PF00107">
    <property type="entry name" value="ADH_zinc_N"/>
    <property type="match status" value="1"/>
</dbReference>
<dbReference type="Gene3D" id="3.90.180.10">
    <property type="entry name" value="Medium-chain alcohol dehydrogenases, catalytic domain"/>
    <property type="match status" value="1"/>
</dbReference>
<evidence type="ECO:0000313" key="4">
    <source>
        <dbReference type="Proteomes" id="UP001153050"/>
    </source>
</evidence>
<dbReference type="InterPro" id="IPR013154">
    <property type="entry name" value="ADH-like_N"/>
</dbReference>
<dbReference type="Proteomes" id="UP001153050">
    <property type="component" value="Unassembled WGS sequence"/>
</dbReference>
<comment type="caution">
    <text evidence="3">The sequence shown here is derived from an EMBL/GenBank/DDBJ whole genome shotgun (WGS) entry which is preliminary data.</text>
</comment>
<dbReference type="SMART" id="SM00829">
    <property type="entry name" value="PKS_ER"/>
    <property type="match status" value="1"/>
</dbReference>